<gene>
    <name evidence="10" type="ORF">CWI75_14410</name>
</gene>
<comment type="cofactor">
    <cofactor evidence="1 6">
        <name>FAD</name>
        <dbReference type="ChEBI" id="CHEBI:57692"/>
    </cofactor>
</comment>
<dbReference type="InterPro" id="IPR006091">
    <property type="entry name" value="Acyl-CoA_Oxase/DH_mid-dom"/>
</dbReference>
<dbReference type="CDD" id="cd00567">
    <property type="entry name" value="ACAD"/>
    <property type="match status" value="1"/>
</dbReference>
<comment type="similarity">
    <text evidence="2 6">Belongs to the acyl-CoA dehydrogenase family.</text>
</comment>
<evidence type="ECO:0000256" key="6">
    <source>
        <dbReference type="RuleBase" id="RU362125"/>
    </source>
</evidence>
<dbReference type="Pfam" id="PF02771">
    <property type="entry name" value="Acyl-CoA_dh_N"/>
    <property type="match status" value="1"/>
</dbReference>
<dbReference type="RefSeq" id="WP_101522220.1">
    <property type="nucleotide sequence ID" value="NZ_PKLZ01000011.1"/>
</dbReference>
<dbReference type="Pfam" id="PF02770">
    <property type="entry name" value="Acyl-CoA_dh_M"/>
    <property type="match status" value="1"/>
</dbReference>
<accession>A0A2N5XZT4</accession>
<dbReference type="InterPro" id="IPR036250">
    <property type="entry name" value="AcylCo_DH-like_C"/>
</dbReference>
<dbReference type="SUPFAM" id="SSF56645">
    <property type="entry name" value="Acyl-CoA dehydrogenase NM domain-like"/>
    <property type="match status" value="1"/>
</dbReference>
<dbReference type="InterPro" id="IPR013786">
    <property type="entry name" value="AcylCoA_DH/ox_N"/>
</dbReference>
<proteinExistence type="inferred from homology"/>
<evidence type="ECO:0000259" key="9">
    <source>
        <dbReference type="Pfam" id="PF02771"/>
    </source>
</evidence>
<evidence type="ECO:0000313" key="11">
    <source>
        <dbReference type="Proteomes" id="UP000234845"/>
    </source>
</evidence>
<dbReference type="PANTHER" id="PTHR43884">
    <property type="entry name" value="ACYL-COA DEHYDROGENASE"/>
    <property type="match status" value="1"/>
</dbReference>
<dbReference type="GO" id="GO:0050660">
    <property type="term" value="F:flavin adenine dinucleotide binding"/>
    <property type="evidence" value="ECO:0007669"/>
    <property type="project" value="InterPro"/>
</dbReference>
<keyword evidence="11" id="KW-1185">Reference proteome</keyword>
<dbReference type="SUPFAM" id="SSF47203">
    <property type="entry name" value="Acyl-CoA dehydrogenase C-terminal domain-like"/>
    <property type="match status" value="1"/>
</dbReference>
<organism evidence="10 11">
    <name type="scientific">Kineobactrum sediminis</name>
    <dbReference type="NCBI Taxonomy" id="1905677"/>
    <lineage>
        <taxon>Bacteria</taxon>
        <taxon>Pseudomonadati</taxon>
        <taxon>Pseudomonadota</taxon>
        <taxon>Gammaproteobacteria</taxon>
        <taxon>Cellvibrionales</taxon>
        <taxon>Halieaceae</taxon>
        <taxon>Kineobactrum</taxon>
    </lineage>
</organism>
<dbReference type="OrthoDB" id="7053515at2"/>
<dbReference type="Gene3D" id="1.20.140.10">
    <property type="entry name" value="Butyryl-CoA Dehydrogenase, subunit A, domain 3"/>
    <property type="match status" value="1"/>
</dbReference>
<evidence type="ECO:0000256" key="1">
    <source>
        <dbReference type="ARBA" id="ARBA00001974"/>
    </source>
</evidence>
<comment type="caution">
    <text evidence="10">The sequence shown here is derived from an EMBL/GenBank/DDBJ whole genome shotgun (WGS) entry which is preliminary data.</text>
</comment>
<evidence type="ECO:0000256" key="4">
    <source>
        <dbReference type="ARBA" id="ARBA00022827"/>
    </source>
</evidence>
<feature type="domain" description="Acyl-CoA oxidase/dehydrogenase middle" evidence="8">
    <location>
        <begin position="129"/>
        <end position="215"/>
    </location>
</feature>
<evidence type="ECO:0000256" key="2">
    <source>
        <dbReference type="ARBA" id="ARBA00009347"/>
    </source>
</evidence>
<protein>
    <submittedName>
        <fullName evidence="10">Acyl-CoA dehydrogenase</fullName>
    </submittedName>
</protein>
<reference evidence="11" key="1">
    <citation type="submission" date="2017-11" db="EMBL/GenBank/DDBJ databases">
        <title>The draft genome sequence of Chromatocurvus sp. F02.</title>
        <authorList>
            <person name="Du Z.-J."/>
            <person name="Chang Y.-Q."/>
        </authorList>
    </citation>
    <scope>NUCLEOTIDE SEQUENCE [LARGE SCALE GENOMIC DNA]</scope>
    <source>
        <strain evidence="11">F02</strain>
    </source>
</reference>
<keyword evidence="3 6" id="KW-0285">Flavoprotein</keyword>
<dbReference type="InterPro" id="IPR009100">
    <property type="entry name" value="AcylCoA_DH/oxidase_NM_dom_sf"/>
</dbReference>
<evidence type="ECO:0000256" key="5">
    <source>
        <dbReference type="ARBA" id="ARBA00023002"/>
    </source>
</evidence>
<evidence type="ECO:0000259" key="8">
    <source>
        <dbReference type="Pfam" id="PF02770"/>
    </source>
</evidence>
<dbReference type="Proteomes" id="UP000234845">
    <property type="component" value="Unassembled WGS sequence"/>
</dbReference>
<sequence>MEFRFTEEQEMIRDTAQAFLAEVSTPAAVRGAMVTERGYDEALWKRISEDMMWPALHIPEEYGGMGLGYVELAAMQEQMGRYLLCSPFLATVGFAVNTLLVAGSESQKQRYLPEVVAGKTATLAFMGPGSECDADAVQATFTTEEQGYCLNGEYRYVTDGHSAELLLVAARAPGTSGEAGISLFVLPAETEGVRREWLPTMDQTRKQAALFFDNVRLDASALLGEEANAWPALAKVLDLATIAVAAEQVGVAQQALDSSVAYTSERVQFGRTIASYQAIKHKAADMMLRAEAARSALYYAACIADEALAGNPRGAELAEAASIAKAYCSDAAFFNAGCGIQLHGGVGITAEYDIQLYFKRAKSTETLLGNAAWHRDRLARQLLDGESV</sequence>
<feature type="domain" description="Acyl-CoA dehydrogenase/oxidase N-terminal" evidence="9">
    <location>
        <begin position="6"/>
        <end position="119"/>
    </location>
</feature>
<feature type="domain" description="Acyl-CoA dehydrogenase/oxidase C-terminal" evidence="7">
    <location>
        <begin position="230"/>
        <end position="383"/>
    </location>
</feature>
<dbReference type="Gene3D" id="1.10.540.10">
    <property type="entry name" value="Acyl-CoA dehydrogenase/oxidase, N-terminal domain"/>
    <property type="match status" value="1"/>
</dbReference>
<dbReference type="InterPro" id="IPR009075">
    <property type="entry name" value="AcylCo_DH/oxidase_C"/>
</dbReference>
<name>A0A2N5XZT4_9GAMM</name>
<evidence type="ECO:0000259" key="7">
    <source>
        <dbReference type="Pfam" id="PF00441"/>
    </source>
</evidence>
<keyword evidence="5 6" id="KW-0560">Oxidoreductase</keyword>
<dbReference type="PANTHER" id="PTHR43884:SF20">
    <property type="entry name" value="ACYL-COA DEHYDROGENASE FADE28"/>
    <property type="match status" value="1"/>
</dbReference>
<dbReference type="EMBL" id="PKLZ01000011">
    <property type="protein sequence ID" value="PLW81657.1"/>
    <property type="molecule type" value="Genomic_DNA"/>
</dbReference>
<dbReference type="InterPro" id="IPR046373">
    <property type="entry name" value="Acyl-CoA_Oxase/DH_mid-dom_sf"/>
</dbReference>
<dbReference type="GO" id="GO:0003995">
    <property type="term" value="F:acyl-CoA dehydrogenase activity"/>
    <property type="evidence" value="ECO:0007669"/>
    <property type="project" value="TreeGrafter"/>
</dbReference>
<dbReference type="Pfam" id="PF00441">
    <property type="entry name" value="Acyl-CoA_dh_1"/>
    <property type="match status" value="1"/>
</dbReference>
<dbReference type="AlphaFoldDB" id="A0A2N5XZT4"/>
<evidence type="ECO:0000313" key="10">
    <source>
        <dbReference type="EMBL" id="PLW81657.1"/>
    </source>
</evidence>
<evidence type="ECO:0000256" key="3">
    <source>
        <dbReference type="ARBA" id="ARBA00022630"/>
    </source>
</evidence>
<keyword evidence="4 6" id="KW-0274">FAD</keyword>
<dbReference type="Gene3D" id="2.40.110.10">
    <property type="entry name" value="Butyryl-CoA Dehydrogenase, subunit A, domain 2"/>
    <property type="match status" value="1"/>
</dbReference>
<dbReference type="InterPro" id="IPR037069">
    <property type="entry name" value="AcylCoA_DH/ox_N_sf"/>
</dbReference>